<dbReference type="SUPFAM" id="SSF50729">
    <property type="entry name" value="PH domain-like"/>
    <property type="match status" value="1"/>
</dbReference>
<dbReference type="PROSITE" id="PS50003">
    <property type="entry name" value="PH_DOMAIN"/>
    <property type="match status" value="1"/>
</dbReference>
<reference evidence="6 7" key="1">
    <citation type="submission" date="2023-01" db="EMBL/GenBank/DDBJ databases">
        <authorList>
            <person name="Whitehead M."/>
        </authorList>
    </citation>
    <scope>NUCLEOTIDE SEQUENCE [LARGE SCALE GENOMIC DNA]</scope>
</reference>
<feature type="domain" description="PH" evidence="5">
    <location>
        <begin position="184"/>
        <end position="284"/>
    </location>
</feature>
<keyword evidence="7" id="KW-1185">Reference proteome</keyword>
<dbReference type="EMBL" id="CARXXK010000005">
    <property type="protein sequence ID" value="CAI6369155.1"/>
    <property type="molecule type" value="Genomic_DNA"/>
</dbReference>
<dbReference type="Proteomes" id="UP001160148">
    <property type="component" value="Unassembled WGS sequence"/>
</dbReference>
<feature type="compositionally biased region" description="Basic residues" evidence="4">
    <location>
        <begin position="116"/>
        <end position="126"/>
    </location>
</feature>
<evidence type="ECO:0000256" key="1">
    <source>
        <dbReference type="ARBA" id="ARBA00004496"/>
    </source>
</evidence>
<evidence type="ECO:0000256" key="3">
    <source>
        <dbReference type="ARBA" id="ARBA00022553"/>
    </source>
</evidence>
<dbReference type="PANTHER" id="PTHR15129">
    <property type="entry name" value="SRC-ASSOCIATED ADAPTOR PROTEIN"/>
    <property type="match status" value="1"/>
</dbReference>
<keyword evidence="2" id="KW-0963">Cytoplasm</keyword>
<dbReference type="InterPro" id="IPR001849">
    <property type="entry name" value="PH_domain"/>
</dbReference>
<name>A0AAV0XL30_9HEMI</name>
<protein>
    <recommendedName>
        <fullName evidence="5">PH domain-containing protein</fullName>
    </recommendedName>
</protein>
<proteinExistence type="predicted"/>
<dbReference type="AlphaFoldDB" id="A0AAV0XL30"/>
<comment type="caution">
    <text evidence="6">The sequence shown here is derived from an EMBL/GenBank/DDBJ whole genome shotgun (WGS) entry which is preliminary data.</text>
</comment>
<evidence type="ECO:0000256" key="2">
    <source>
        <dbReference type="ARBA" id="ARBA00022490"/>
    </source>
</evidence>
<evidence type="ECO:0000313" key="6">
    <source>
        <dbReference type="EMBL" id="CAI6369155.1"/>
    </source>
</evidence>
<feature type="compositionally biased region" description="Low complexity" evidence="4">
    <location>
        <begin position="144"/>
        <end position="168"/>
    </location>
</feature>
<dbReference type="GO" id="GO:0005886">
    <property type="term" value="C:plasma membrane"/>
    <property type="evidence" value="ECO:0007669"/>
    <property type="project" value="TreeGrafter"/>
</dbReference>
<accession>A0AAV0XL30</accession>
<dbReference type="InterPro" id="IPR037781">
    <property type="entry name" value="SKAP_fam"/>
</dbReference>
<evidence type="ECO:0000256" key="4">
    <source>
        <dbReference type="SAM" id="MobiDB-lite"/>
    </source>
</evidence>
<keyword evidence="3" id="KW-0597">Phosphoprotein</keyword>
<dbReference type="InterPro" id="IPR011993">
    <property type="entry name" value="PH-like_dom_sf"/>
</dbReference>
<sequence length="509" mass="57326">MAYNIGRNEILTDVALYLQTVLVAESLSERAEIQRQQLLEKLTNREMSPTRTPYMDMNGRSKGLIMKSNSFACLHQQAAYEELCSNQPIYNNVPYEDDILNYETFVTGCNGYSPPPKHHLNAKRHSAPNSGGGGIADNSHLSTGSLSKSALNGSSSLSSRSNSDSSESSKSEVIYVSANAVKYSASKYGPLTKREKILFVDHTKKYWAAVLSSTMYVYNGEKELKPCLVVHLEGYTARDAAGGGNRSKDWVFEVVCPGKKTYQFIAQNQNDLHSWIEAINNSCSKPSTPEMEQLPSSPICFKQELLPNRELPVPPAATEDPTAQDYYYDKPNPIIRPVNLYENGTDDVDMIESIYHFIDESKQEKDTLPKIDKQFWDGDTSYYNIPNNIPVPVPIKEDRNNNEYDDYFAEKETSYDIITNDECEVTVADPVLGVQQIIQKIEEINSKKSSPFLRRKSQPKINNCNGPMRNSTPIYTTDEFYEPMKVIKNIQPNNNVATVVGSQSFRKSR</sequence>
<comment type="subcellular location">
    <subcellularLocation>
        <location evidence="1">Cytoplasm</location>
    </subcellularLocation>
</comment>
<dbReference type="Pfam" id="PF00169">
    <property type="entry name" value="PH"/>
    <property type="match status" value="1"/>
</dbReference>
<gene>
    <name evidence="6" type="ORF">MEUPH1_LOCUS23427</name>
</gene>
<evidence type="ECO:0000259" key="5">
    <source>
        <dbReference type="PROSITE" id="PS50003"/>
    </source>
</evidence>
<dbReference type="PANTHER" id="PTHR15129:SF0">
    <property type="entry name" value="SH3 DOMAIN-CONTAINING PROTEIN"/>
    <property type="match status" value="1"/>
</dbReference>
<dbReference type="Gene3D" id="2.30.29.30">
    <property type="entry name" value="Pleckstrin-homology domain (PH domain)/Phosphotyrosine-binding domain (PTB)"/>
    <property type="match status" value="1"/>
</dbReference>
<dbReference type="GO" id="GO:0005737">
    <property type="term" value="C:cytoplasm"/>
    <property type="evidence" value="ECO:0007669"/>
    <property type="project" value="UniProtKB-SubCell"/>
</dbReference>
<feature type="region of interest" description="Disordered" evidence="4">
    <location>
        <begin position="116"/>
        <end position="168"/>
    </location>
</feature>
<evidence type="ECO:0000313" key="7">
    <source>
        <dbReference type="Proteomes" id="UP001160148"/>
    </source>
</evidence>
<organism evidence="6 7">
    <name type="scientific">Macrosiphum euphorbiae</name>
    <name type="common">potato aphid</name>
    <dbReference type="NCBI Taxonomy" id="13131"/>
    <lineage>
        <taxon>Eukaryota</taxon>
        <taxon>Metazoa</taxon>
        <taxon>Ecdysozoa</taxon>
        <taxon>Arthropoda</taxon>
        <taxon>Hexapoda</taxon>
        <taxon>Insecta</taxon>
        <taxon>Pterygota</taxon>
        <taxon>Neoptera</taxon>
        <taxon>Paraneoptera</taxon>
        <taxon>Hemiptera</taxon>
        <taxon>Sternorrhyncha</taxon>
        <taxon>Aphidomorpha</taxon>
        <taxon>Aphidoidea</taxon>
        <taxon>Aphididae</taxon>
        <taxon>Macrosiphini</taxon>
        <taxon>Macrosiphum</taxon>
    </lineage>
</organism>
<dbReference type="SMART" id="SM00233">
    <property type="entry name" value="PH"/>
    <property type="match status" value="1"/>
</dbReference>